<evidence type="ECO:0000256" key="1">
    <source>
        <dbReference type="ARBA" id="ARBA00004141"/>
    </source>
</evidence>
<keyword evidence="19" id="KW-1185">Reference proteome</keyword>
<keyword evidence="8" id="KW-0675">Receptor</keyword>
<evidence type="ECO:0000256" key="6">
    <source>
        <dbReference type="ARBA" id="ARBA00023065"/>
    </source>
</evidence>
<keyword evidence="3 14" id="KW-0812">Transmembrane</keyword>
<keyword evidence="7 14" id="KW-0472">Membrane</keyword>
<evidence type="ECO:0000313" key="18">
    <source>
        <dbReference type="EMBL" id="CAF3662281.1"/>
    </source>
</evidence>
<feature type="chain" id="PRO_5035598706" description="Ionotropic glutamate receptor C-terminal domain-containing protein" evidence="15">
    <location>
        <begin position="28"/>
        <end position="957"/>
    </location>
</feature>
<comment type="subcellular location">
    <subcellularLocation>
        <location evidence="1">Membrane</location>
        <topology evidence="1">Multi-pass membrane protein</topology>
    </subcellularLocation>
    <subcellularLocation>
        <location evidence="13">Postsynaptic cell membrane</location>
    </subcellularLocation>
</comment>
<dbReference type="PANTHER" id="PTHR18966">
    <property type="entry name" value="IONOTROPIC GLUTAMATE RECEPTOR"/>
    <property type="match status" value="1"/>
</dbReference>
<dbReference type="Gene3D" id="3.40.190.10">
    <property type="entry name" value="Periplasmic binding protein-like II"/>
    <property type="match status" value="3"/>
</dbReference>
<evidence type="ECO:0000256" key="5">
    <source>
        <dbReference type="ARBA" id="ARBA00023018"/>
    </source>
</evidence>
<dbReference type="Pfam" id="PF00060">
    <property type="entry name" value="Lig_chan"/>
    <property type="match status" value="1"/>
</dbReference>
<dbReference type="InterPro" id="IPR001828">
    <property type="entry name" value="ANF_lig-bd_rcpt"/>
</dbReference>
<evidence type="ECO:0000256" key="15">
    <source>
        <dbReference type="SAM" id="SignalP"/>
    </source>
</evidence>
<dbReference type="InterPro" id="IPR015683">
    <property type="entry name" value="Ionotropic_Glu_rcpt"/>
</dbReference>
<dbReference type="Gene3D" id="1.10.287.70">
    <property type="match status" value="1"/>
</dbReference>
<evidence type="ECO:0000256" key="13">
    <source>
        <dbReference type="ARBA" id="ARBA00034100"/>
    </source>
</evidence>
<dbReference type="GO" id="GO:0045211">
    <property type="term" value="C:postsynaptic membrane"/>
    <property type="evidence" value="ECO:0007669"/>
    <property type="project" value="UniProtKB-SubCell"/>
</dbReference>
<dbReference type="AlphaFoldDB" id="A0A813XZ78"/>
<dbReference type="InterPro" id="IPR028082">
    <property type="entry name" value="Peripla_BP_I"/>
</dbReference>
<feature type="transmembrane region" description="Helical" evidence="14">
    <location>
        <begin position="668"/>
        <end position="688"/>
    </location>
</feature>
<evidence type="ECO:0000259" key="16">
    <source>
        <dbReference type="SMART" id="SM00079"/>
    </source>
</evidence>
<dbReference type="EMBL" id="CAJNOQ010001188">
    <property type="protein sequence ID" value="CAF0875380.1"/>
    <property type="molecule type" value="Genomic_DNA"/>
</dbReference>
<feature type="signal peptide" evidence="15">
    <location>
        <begin position="1"/>
        <end position="27"/>
    </location>
</feature>
<keyword evidence="4 14" id="KW-1133">Transmembrane helix</keyword>
<evidence type="ECO:0000256" key="2">
    <source>
        <dbReference type="ARBA" id="ARBA00022448"/>
    </source>
</evidence>
<evidence type="ECO:0000256" key="11">
    <source>
        <dbReference type="ARBA" id="ARBA00023286"/>
    </source>
</evidence>
<evidence type="ECO:0000256" key="3">
    <source>
        <dbReference type="ARBA" id="ARBA00022692"/>
    </source>
</evidence>
<dbReference type="OrthoDB" id="5984008at2759"/>
<evidence type="ECO:0000256" key="14">
    <source>
        <dbReference type="SAM" id="Phobius"/>
    </source>
</evidence>
<dbReference type="Gene3D" id="3.40.50.2300">
    <property type="match status" value="2"/>
</dbReference>
<dbReference type="Pfam" id="PF10613">
    <property type="entry name" value="Lig_chan-Glu_bd"/>
    <property type="match status" value="1"/>
</dbReference>
<keyword evidence="15" id="KW-0732">Signal</keyword>
<evidence type="ECO:0000256" key="8">
    <source>
        <dbReference type="ARBA" id="ARBA00023170"/>
    </source>
</evidence>
<comment type="caution">
    <text evidence="17">The sequence shown here is derived from an EMBL/GenBank/DDBJ whole genome shotgun (WGS) entry which is preliminary data.</text>
</comment>
<dbReference type="SUPFAM" id="SSF81324">
    <property type="entry name" value="Voltage-gated potassium channels"/>
    <property type="match status" value="1"/>
</dbReference>
<dbReference type="SMART" id="SM00079">
    <property type="entry name" value="PBPe"/>
    <property type="match status" value="1"/>
</dbReference>
<keyword evidence="5" id="KW-0770">Synapse</keyword>
<evidence type="ECO:0000256" key="9">
    <source>
        <dbReference type="ARBA" id="ARBA00023180"/>
    </source>
</evidence>
<organism evidence="17 19">
    <name type="scientific">Didymodactylos carnosus</name>
    <dbReference type="NCBI Taxonomy" id="1234261"/>
    <lineage>
        <taxon>Eukaryota</taxon>
        <taxon>Metazoa</taxon>
        <taxon>Spiralia</taxon>
        <taxon>Gnathifera</taxon>
        <taxon>Rotifera</taxon>
        <taxon>Eurotatoria</taxon>
        <taxon>Bdelloidea</taxon>
        <taxon>Philodinida</taxon>
        <taxon>Philodinidae</taxon>
        <taxon>Didymodactylos</taxon>
    </lineage>
</organism>
<dbReference type="Pfam" id="PF01094">
    <property type="entry name" value="ANF_receptor"/>
    <property type="match status" value="1"/>
</dbReference>
<proteinExistence type="predicted"/>
<protein>
    <recommendedName>
        <fullName evidence="16">Ionotropic glutamate receptor C-terminal domain-containing protein</fullName>
    </recommendedName>
</protein>
<evidence type="ECO:0000256" key="4">
    <source>
        <dbReference type="ARBA" id="ARBA00022989"/>
    </source>
</evidence>
<evidence type="ECO:0000313" key="19">
    <source>
        <dbReference type="Proteomes" id="UP000663829"/>
    </source>
</evidence>
<feature type="transmembrane region" description="Helical" evidence="14">
    <location>
        <begin position="849"/>
        <end position="869"/>
    </location>
</feature>
<reference evidence="17" key="1">
    <citation type="submission" date="2021-02" db="EMBL/GenBank/DDBJ databases">
        <authorList>
            <person name="Nowell W R."/>
        </authorList>
    </citation>
    <scope>NUCLEOTIDE SEQUENCE</scope>
</reference>
<keyword evidence="2" id="KW-0813">Transport</keyword>
<dbReference type="InterPro" id="IPR001320">
    <property type="entry name" value="Iontro_rcpt_C"/>
</dbReference>
<feature type="domain" description="Ionotropic glutamate receptor C-terminal" evidence="16">
    <location>
        <begin position="469"/>
        <end position="827"/>
    </location>
</feature>
<sequence>MRNSYLASLQFLLFFILCELKTKTTIAESWPTTLQSSTVKLLGLFPEQTDIEPKNDMWTIHCRSMFKAAILLSQRYNITLEGQLVDYEETLTDNDVMVMVDHTCQKVSTSNIVGIVGPAYSSEVRFIASFAYRLGIVAVSYAATNPDLSTIDNEAFYRTVPSDENTALSIIKLFLQYKWKSCTIIYQNDEYGYGGMNFLSQKFVEFNINTTDTIKFDMKQQNFQIDFRKTLSDSLSRIVVVWANENSSLTILNKALEADVIGPYFVWILTTTISLDHFSLTQKSKLIGVLTVEPVEGHLVDAPINTTLLNQAYDLWKYYDYDTFPGDTNVSSYALFTFDAAWSLILSLQQLCSIQLPCLEFVNVSNCYNRLFLHSEHYYSIMSKMTFLGVSGQIKFSNETADRVDDAYYIVKNIQPLNTDPNNIYYLPVLKWYTGSDKWTYYTNESNDIIWPDLSKNIPKDHRLISGQKLRIAIMEVAPFIMLKNSTNMYNNMTDNYKIVDMTSFHGFFKDILSNLQDRMGFIPVIMLVKPDTKYNELVAGVANDLYDTVMCGITITEGRARIVDFSETIRPNSLRVLIRKPKSIQLDYLAFLKPFSLTLWLLLLGIGLYAAVLIYLFERNNNEKFKKENSDSGNLLSIVRPLVKSVYYAISYLLGKGPDFHVSTAAGRLLTIGIYIVCIILTATYTANLSSYLVRQTTIPTISGIDDIINSKILSSRVGIVEESTIQDYAVLQGIKNYYPLKSLNEIFINLMNGDIDAAIWANVTAEYYTNNLYCDIMTVGADFGHSFYGIPVKQDWLYKADLDSNILLLSDLGIIDQLSAKWFGQYKCGTPQPLNVKITKITIEPMSGLIIIFFALSIISILLHFWLPRDACKPKIVPIRKKFDRAQRACITADIMPCTFCKSRRMVHIPRMFKRRRSLPDTWHVHAHALSMVQGTAQMALDLPRWPSQYVSRLI</sequence>
<feature type="transmembrane region" description="Helical" evidence="14">
    <location>
        <begin position="598"/>
        <end position="618"/>
    </location>
</feature>
<keyword evidence="11" id="KW-1071">Ligand-gated ion channel</keyword>
<feature type="transmembrane region" description="Helical" evidence="14">
    <location>
        <begin position="639"/>
        <end position="656"/>
    </location>
</feature>
<evidence type="ECO:0000256" key="12">
    <source>
        <dbReference type="ARBA" id="ARBA00023303"/>
    </source>
</evidence>
<evidence type="ECO:0000256" key="7">
    <source>
        <dbReference type="ARBA" id="ARBA00023136"/>
    </source>
</evidence>
<evidence type="ECO:0000256" key="10">
    <source>
        <dbReference type="ARBA" id="ARBA00023257"/>
    </source>
</evidence>
<keyword evidence="9" id="KW-0325">Glycoprotein</keyword>
<name>A0A813XZ78_9BILA</name>
<keyword evidence="12" id="KW-0407">Ion channel</keyword>
<keyword evidence="10" id="KW-0628">Postsynaptic cell membrane</keyword>
<dbReference type="SUPFAM" id="SSF53850">
    <property type="entry name" value="Periplasmic binding protein-like II"/>
    <property type="match status" value="1"/>
</dbReference>
<evidence type="ECO:0000313" key="17">
    <source>
        <dbReference type="EMBL" id="CAF0875380.1"/>
    </source>
</evidence>
<dbReference type="InterPro" id="IPR019594">
    <property type="entry name" value="Glu/Gly-bd"/>
</dbReference>
<gene>
    <name evidence="17" type="ORF">GPM918_LOCUS7321</name>
    <name evidence="18" type="ORF">SRO942_LOCUS7321</name>
</gene>
<keyword evidence="6" id="KW-0406">Ion transport</keyword>
<dbReference type="GO" id="GO:0015276">
    <property type="term" value="F:ligand-gated monoatomic ion channel activity"/>
    <property type="evidence" value="ECO:0007669"/>
    <property type="project" value="InterPro"/>
</dbReference>
<dbReference type="SUPFAM" id="SSF53822">
    <property type="entry name" value="Periplasmic binding protein-like I"/>
    <property type="match status" value="1"/>
</dbReference>
<dbReference type="Proteomes" id="UP000681722">
    <property type="component" value="Unassembled WGS sequence"/>
</dbReference>
<dbReference type="Proteomes" id="UP000663829">
    <property type="component" value="Unassembled WGS sequence"/>
</dbReference>
<dbReference type="EMBL" id="CAJOBC010001188">
    <property type="protein sequence ID" value="CAF3662281.1"/>
    <property type="molecule type" value="Genomic_DNA"/>
</dbReference>
<accession>A0A813XZ78</accession>